<dbReference type="EMBL" id="BDGG01000008">
    <property type="protein sequence ID" value="GAV02228.1"/>
    <property type="molecule type" value="Genomic_DNA"/>
</dbReference>
<reference evidence="1 2" key="1">
    <citation type="journal article" date="2016" name="Nat. Commun.">
        <title>Extremotolerant tardigrade genome and improved radiotolerance of human cultured cells by tardigrade-unique protein.</title>
        <authorList>
            <person name="Hashimoto T."/>
            <person name="Horikawa D.D."/>
            <person name="Saito Y."/>
            <person name="Kuwahara H."/>
            <person name="Kozuka-Hata H."/>
            <person name="Shin-I T."/>
            <person name="Minakuchi Y."/>
            <person name="Ohishi K."/>
            <person name="Motoyama A."/>
            <person name="Aizu T."/>
            <person name="Enomoto A."/>
            <person name="Kondo K."/>
            <person name="Tanaka S."/>
            <person name="Hara Y."/>
            <person name="Koshikawa S."/>
            <person name="Sagara H."/>
            <person name="Miura T."/>
            <person name="Yokobori S."/>
            <person name="Miyagawa K."/>
            <person name="Suzuki Y."/>
            <person name="Kubo T."/>
            <person name="Oyama M."/>
            <person name="Kohara Y."/>
            <person name="Fujiyama A."/>
            <person name="Arakawa K."/>
            <person name="Katayama T."/>
            <person name="Toyoda A."/>
            <person name="Kunieda T."/>
        </authorList>
    </citation>
    <scope>NUCLEOTIDE SEQUENCE [LARGE SCALE GENOMIC DNA]</scope>
    <source>
        <strain evidence="1 2">YOKOZUNA-1</strain>
    </source>
</reference>
<proteinExistence type="predicted"/>
<organism evidence="1 2">
    <name type="scientific">Ramazzottius varieornatus</name>
    <name type="common">Water bear</name>
    <name type="synonym">Tardigrade</name>
    <dbReference type="NCBI Taxonomy" id="947166"/>
    <lineage>
        <taxon>Eukaryota</taxon>
        <taxon>Metazoa</taxon>
        <taxon>Ecdysozoa</taxon>
        <taxon>Tardigrada</taxon>
        <taxon>Eutardigrada</taxon>
        <taxon>Parachela</taxon>
        <taxon>Hypsibioidea</taxon>
        <taxon>Ramazzottiidae</taxon>
        <taxon>Ramazzottius</taxon>
    </lineage>
</organism>
<comment type="caution">
    <text evidence="1">The sequence shown here is derived from an EMBL/GenBank/DDBJ whole genome shotgun (WGS) entry which is preliminary data.</text>
</comment>
<sequence>MNTRFGTVRTEYGSLTLNVPGGFNPESSIWTSPIPEEDSRIATVVIEAEVAGDATRECWIQVRLLELSDSYMGLSTGSPE</sequence>
<evidence type="ECO:0000313" key="1">
    <source>
        <dbReference type="EMBL" id="GAV02228.1"/>
    </source>
</evidence>
<dbReference type="Proteomes" id="UP000186922">
    <property type="component" value="Unassembled WGS sequence"/>
</dbReference>
<protein>
    <submittedName>
        <fullName evidence="1">Uncharacterized protein</fullName>
    </submittedName>
</protein>
<evidence type="ECO:0000313" key="2">
    <source>
        <dbReference type="Proteomes" id="UP000186922"/>
    </source>
</evidence>
<keyword evidence="2" id="KW-1185">Reference proteome</keyword>
<name>A0A1D1VR79_RAMVA</name>
<accession>A0A1D1VR79</accession>
<gene>
    <name evidence="1" type="primary">RvY_12821-1</name>
    <name evidence="1" type="synonym">RvY_12821.1</name>
    <name evidence="1" type="ORF">RvY_12821</name>
</gene>
<dbReference type="AlphaFoldDB" id="A0A1D1VR79"/>